<name>A0ABT9I6W6_9GAMM</name>
<dbReference type="Gene3D" id="3.90.1140.10">
    <property type="entry name" value="Cyclic phosphodiesterase"/>
    <property type="match status" value="1"/>
</dbReference>
<organism evidence="3 4">
    <name type="scientific">Rheinheimera baltica</name>
    <dbReference type="NCBI Taxonomy" id="67576"/>
    <lineage>
        <taxon>Bacteria</taxon>
        <taxon>Pseudomonadati</taxon>
        <taxon>Pseudomonadota</taxon>
        <taxon>Gammaproteobacteria</taxon>
        <taxon>Chromatiales</taxon>
        <taxon>Chromatiaceae</taxon>
        <taxon>Rheinheimera</taxon>
    </lineage>
</organism>
<comment type="function">
    <text evidence="2">Hydrolyzes RNA 2',3'-cyclic phosphodiester to an RNA 2'-phosphomonoester.</text>
</comment>
<feature type="short sequence motif" description="HXTX 1" evidence="2">
    <location>
        <begin position="41"/>
        <end position="44"/>
    </location>
</feature>
<proteinExistence type="inferred from homology"/>
<dbReference type="InterPro" id="IPR004175">
    <property type="entry name" value="RNA_CPDase"/>
</dbReference>
<evidence type="ECO:0000313" key="3">
    <source>
        <dbReference type="EMBL" id="MDP5138828.1"/>
    </source>
</evidence>
<protein>
    <recommendedName>
        <fullName evidence="2">RNA 2',3'-cyclic phosphodiesterase</fullName>
        <shortName evidence="2">RNA 2',3'-CPDase</shortName>
        <ecNumber evidence="2">3.1.4.58</ecNumber>
    </recommendedName>
</protein>
<dbReference type="EMBL" id="JAPJDZ010000329">
    <property type="protein sequence ID" value="MDP5138828.1"/>
    <property type="molecule type" value="Genomic_DNA"/>
</dbReference>
<dbReference type="EC" id="3.1.4.58" evidence="2"/>
<feature type="active site" description="Proton donor" evidence="2">
    <location>
        <position position="41"/>
    </location>
</feature>
<evidence type="ECO:0000256" key="2">
    <source>
        <dbReference type="HAMAP-Rule" id="MF_01940"/>
    </source>
</evidence>
<gene>
    <name evidence="3" type="primary">thpR</name>
    <name evidence="3" type="ORF">ORJ04_23045</name>
</gene>
<sequence>MQRLFFSLKFSNAQQQQLLPYQQQALAICPDAKAVASGNLHLTLFFLGQTDSEQQQRLISAAGRIKLAQFSITLDTLSCFNKPKILYLAPSQLPDALLQLQQQVSECCHAEGFSDIHDKYRPHITLARQARYSWQFKQRVAPLMLDVSEFALYLSDNINGKVRYSPLHIYRLGLV</sequence>
<dbReference type="PANTHER" id="PTHR35561:SF1">
    <property type="entry name" value="RNA 2',3'-CYCLIC PHOSPHODIESTERASE"/>
    <property type="match status" value="1"/>
</dbReference>
<dbReference type="PANTHER" id="PTHR35561">
    <property type="entry name" value="RNA 2',3'-CYCLIC PHOSPHODIESTERASE"/>
    <property type="match status" value="1"/>
</dbReference>
<feature type="active site" description="Proton acceptor" evidence="2">
    <location>
        <position position="123"/>
    </location>
</feature>
<comment type="caution">
    <text evidence="3">The sequence shown here is derived from an EMBL/GenBank/DDBJ whole genome shotgun (WGS) entry which is preliminary data.</text>
</comment>
<accession>A0ABT9I6W6</accession>
<dbReference type="SUPFAM" id="SSF55144">
    <property type="entry name" value="LigT-like"/>
    <property type="match status" value="1"/>
</dbReference>
<comment type="similarity">
    <text evidence="2">Belongs to the 2H phosphoesterase superfamily. ThpR family.</text>
</comment>
<keyword evidence="1 2" id="KW-0378">Hydrolase</keyword>
<evidence type="ECO:0000313" key="4">
    <source>
        <dbReference type="Proteomes" id="UP001231109"/>
    </source>
</evidence>
<dbReference type="Proteomes" id="UP001231109">
    <property type="component" value="Unassembled WGS sequence"/>
</dbReference>
<comment type="catalytic activity">
    <reaction evidence="2">
        <text>a 3'-end 2',3'-cyclophospho-ribonucleotide-RNA + H2O = a 3'-end 2'-phospho-ribonucleotide-RNA + H(+)</text>
        <dbReference type="Rhea" id="RHEA:11828"/>
        <dbReference type="Rhea" id="RHEA-COMP:10464"/>
        <dbReference type="Rhea" id="RHEA-COMP:17353"/>
        <dbReference type="ChEBI" id="CHEBI:15377"/>
        <dbReference type="ChEBI" id="CHEBI:15378"/>
        <dbReference type="ChEBI" id="CHEBI:83064"/>
        <dbReference type="ChEBI" id="CHEBI:173113"/>
        <dbReference type="EC" id="3.1.4.58"/>
    </reaction>
</comment>
<dbReference type="Pfam" id="PF13563">
    <property type="entry name" value="2_5_RNA_ligase2"/>
    <property type="match status" value="1"/>
</dbReference>
<feature type="short sequence motif" description="HXTX 2" evidence="2">
    <location>
        <begin position="123"/>
        <end position="126"/>
    </location>
</feature>
<dbReference type="HAMAP" id="MF_01940">
    <property type="entry name" value="RNA_CPDase"/>
    <property type="match status" value="1"/>
</dbReference>
<reference evidence="3 4" key="1">
    <citation type="submission" date="2022-11" db="EMBL/GenBank/DDBJ databases">
        <title>Viruses from the air-sea interface of a natural surface slick.</title>
        <authorList>
            <person name="Rahlff J."/>
            <person name="Holmfeldt K."/>
        </authorList>
    </citation>
    <scope>NUCLEOTIDE SEQUENCE [LARGE SCALE GENOMIC DNA]</scope>
    <source>
        <strain evidence="3 4">SMS4</strain>
    </source>
</reference>
<dbReference type="RefSeq" id="WP_305977916.1">
    <property type="nucleotide sequence ID" value="NZ_JAPJDZ010000329.1"/>
</dbReference>
<keyword evidence="4" id="KW-1185">Reference proteome</keyword>
<dbReference type="InterPro" id="IPR009097">
    <property type="entry name" value="Cyclic_Pdiesterase"/>
</dbReference>
<evidence type="ECO:0000256" key="1">
    <source>
        <dbReference type="ARBA" id="ARBA00022801"/>
    </source>
</evidence>
<dbReference type="NCBIfam" id="TIGR02258">
    <property type="entry name" value="2_5_ligase"/>
    <property type="match status" value="1"/>
</dbReference>